<comment type="caution">
    <text evidence="5">The sequence shown here is derived from an EMBL/GenBank/DDBJ whole genome shotgun (WGS) entry which is preliminary data.</text>
</comment>
<dbReference type="Gene3D" id="1.20.120.1240">
    <property type="entry name" value="Dynamin, middle domain"/>
    <property type="match status" value="1"/>
</dbReference>
<reference evidence="5 6" key="1">
    <citation type="submission" date="2024-02" db="EMBL/GenBank/DDBJ databases">
        <title>De novo assembly and annotation of 12 fungi associated with fruit tree decline syndrome in Ontario, Canada.</title>
        <authorList>
            <person name="Sulman M."/>
            <person name="Ellouze W."/>
            <person name="Ilyukhin E."/>
        </authorList>
    </citation>
    <scope>NUCLEOTIDE SEQUENCE [LARGE SCALE GENOMIC DNA]</scope>
    <source>
        <strain evidence="5 6">M11/M66-122</strain>
    </source>
</reference>
<dbReference type="PROSITE" id="PS51388">
    <property type="entry name" value="GED"/>
    <property type="match status" value="1"/>
</dbReference>
<dbReference type="InterPro" id="IPR001401">
    <property type="entry name" value="Dynamin_GTPase"/>
</dbReference>
<dbReference type="PANTHER" id="PTHR11566:SF21">
    <property type="entry name" value="DYNAMIN RELATED PROTEIN 1, ISOFORM A"/>
    <property type="match status" value="1"/>
</dbReference>
<dbReference type="SUPFAM" id="SSF52540">
    <property type="entry name" value="P-loop containing nucleoside triphosphate hydrolases"/>
    <property type="match status" value="1"/>
</dbReference>
<gene>
    <name evidence="5" type="ORF">SLS62_006308</name>
</gene>
<dbReference type="GO" id="GO:0003924">
    <property type="term" value="F:GTPase activity"/>
    <property type="evidence" value="ECO:0007669"/>
    <property type="project" value="InterPro"/>
</dbReference>
<evidence type="ECO:0000313" key="6">
    <source>
        <dbReference type="Proteomes" id="UP001320420"/>
    </source>
</evidence>
<keyword evidence="1" id="KW-0547">Nucleotide-binding</keyword>
<dbReference type="GO" id="GO:0006897">
    <property type="term" value="P:endocytosis"/>
    <property type="evidence" value="ECO:0007669"/>
    <property type="project" value="TreeGrafter"/>
</dbReference>
<dbReference type="GO" id="GO:0008017">
    <property type="term" value="F:microtubule binding"/>
    <property type="evidence" value="ECO:0007669"/>
    <property type="project" value="TreeGrafter"/>
</dbReference>
<evidence type="ECO:0000259" key="3">
    <source>
        <dbReference type="PROSITE" id="PS51388"/>
    </source>
</evidence>
<dbReference type="GO" id="GO:0005874">
    <property type="term" value="C:microtubule"/>
    <property type="evidence" value="ECO:0007669"/>
    <property type="project" value="TreeGrafter"/>
</dbReference>
<dbReference type="PRINTS" id="PR00195">
    <property type="entry name" value="DYNAMIN"/>
</dbReference>
<dbReference type="GO" id="GO:0016559">
    <property type="term" value="P:peroxisome fission"/>
    <property type="evidence" value="ECO:0007669"/>
    <property type="project" value="TreeGrafter"/>
</dbReference>
<evidence type="ECO:0000256" key="2">
    <source>
        <dbReference type="ARBA" id="ARBA00023134"/>
    </source>
</evidence>
<dbReference type="GO" id="GO:0016020">
    <property type="term" value="C:membrane"/>
    <property type="evidence" value="ECO:0007669"/>
    <property type="project" value="TreeGrafter"/>
</dbReference>
<dbReference type="GO" id="GO:0048312">
    <property type="term" value="P:intracellular distribution of mitochondria"/>
    <property type="evidence" value="ECO:0007669"/>
    <property type="project" value="TreeGrafter"/>
</dbReference>
<dbReference type="SMART" id="SM00053">
    <property type="entry name" value="DYNc"/>
    <property type="match status" value="1"/>
</dbReference>
<dbReference type="Proteomes" id="UP001320420">
    <property type="component" value="Unassembled WGS sequence"/>
</dbReference>
<dbReference type="GO" id="GO:0000266">
    <property type="term" value="P:mitochondrial fission"/>
    <property type="evidence" value="ECO:0007669"/>
    <property type="project" value="TreeGrafter"/>
</dbReference>
<dbReference type="AlphaFoldDB" id="A0AAN9UR36"/>
<name>A0AAN9UR36_9PEZI</name>
<dbReference type="Pfam" id="PF01031">
    <property type="entry name" value="Dynamin_M"/>
    <property type="match status" value="1"/>
</dbReference>
<evidence type="ECO:0000313" key="5">
    <source>
        <dbReference type="EMBL" id="KAK7751822.1"/>
    </source>
</evidence>
<accession>A0AAN9UR36</accession>
<dbReference type="InterPro" id="IPR000375">
    <property type="entry name" value="Dynamin_stalk"/>
</dbReference>
<keyword evidence="6" id="KW-1185">Reference proteome</keyword>
<dbReference type="InterPro" id="IPR027417">
    <property type="entry name" value="P-loop_NTPase"/>
</dbReference>
<dbReference type="PANTHER" id="PTHR11566">
    <property type="entry name" value="DYNAMIN"/>
    <property type="match status" value="1"/>
</dbReference>
<evidence type="ECO:0000259" key="4">
    <source>
        <dbReference type="PROSITE" id="PS51718"/>
    </source>
</evidence>
<dbReference type="CDD" id="cd08771">
    <property type="entry name" value="DLP_1"/>
    <property type="match status" value="1"/>
</dbReference>
<dbReference type="InterPro" id="IPR020850">
    <property type="entry name" value="GED_dom"/>
</dbReference>
<organism evidence="5 6">
    <name type="scientific">Diatrype stigma</name>
    <dbReference type="NCBI Taxonomy" id="117547"/>
    <lineage>
        <taxon>Eukaryota</taxon>
        <taxon>Fungi</taxon>
        <taxon>Dikarya</taxon>
        <taxon>Ascomycota</taxon>
        <taxon>Pezizomycotina</taxon>
        <taxon>Sordariomycetes</taxon>
        <taxon>Xylariomycetidae</taxon>
        <taxon>Xylariales</taxon>
        <taxon>Diatrypaceae</taxon>
        <taxon>Diatrype</taxon>
    </lineage>
</organism>
<dbReference type="PROSITE" id="PS51718">
    <property type="entry name" value="G_DYNAMIN_2"/>
    <property type="match status" value="1"/>
</dbReference>
<sequence>MVVTFNTQTLNGLCSKDQLELLDCIDRLRLQGIDHLISLPQIIVCGDQSSGKSSVLEAISGVPFPVKGNLCTRFPTELVLRRAAEKGVRISIVPHNSINDSKESGLAEFQEELDGFEGFPTLIEKAQVAMGISTQGKGFSKDLLRKQSSLDVQLVQSVVKDYMKQPRSIILAVVSAKNDFANQVVLKFARSIDRNGTRTMSIITKPDTLSPGSESEKSFLSLARNEEVNFDLGWHVLKNMDTEKGSTLLHQRNAEEARFFKDNVWRDLPSSMLGILELRTRLSDVLLRQIATELPSLISEIDTEFTSCQKQLESFGVARSTSDEQRKCLLQISQDFQALVKAAVNGVYTDAFFENAESTKGQQQRIRAVVQNLNEEFADDLTNNGHLRTFTTFNEPPAISKDTTNSPVVVSRDEFLDHIKLLIHRTRSRELPGNFNSMVVADLFLEQSGPWESIVGQHIVRVWEAAQVFLGLVVRHVAENAVQDSVVCEVLDPAMNALLESVKSKTSQLLGPHQHIHPITYNRDYAGAIHCDMGYIERKTRYTKVIQDFFAVSSIAVKRFIDDVAIQVIEENLLSTLPNILSPVSVFNMQPELVALIAGESQQSRAQREELVKKIEVLKNGSVTCNRFIQLRRGG</sequence>
<dbReference type="InterPro" id="IPR045063">
    <property type="entry name" value="Dynamin_N"/>
</dbReference>
<dbReference type="GO" id="GO:0005525">
    <property type="term" value="F:GTP binding"/>
    <property type="evidence" value="ECO:0007669"/>
    <property type="project" value="InterPro"/>
</dbReference>
<feature type="domain" description="GED" evidence="3">
    <location>
        <begin position="542"/>
        <end position="633"/>
    </location>
</feature>
<dbReference type="GO" id="GO:0005739">
    <property type="term" value="C:mitochondrion"/>
    <property type="evidence" value="ECO:0007669"/>
    <property type="project" value="TreeGrafter"/>
</dbReference>
<feature type="domain" description="Dynamin-type G" evidence="4">
    <location>
        <begin position="36"/>
        <end position="295"/>
    </location>
</feature>
<dbReference type="InterPro" id="IPR030381">
    <property type="entry name" value="G_DYNAMIN_dom"/>
</dbReference>
<dbReference type="EMBL" id="JAKJXP020000045">
    <property type="protein sequence ID" value="KAK7751822.1"/>
    <property type="molecule type" value="Genomic_DNA"/>
</dbReference>
<protein>
    <submittedName>
        <fullName evidence="5">Uncharacterized protein</fullName>
    </submittedName>
</protein>
<proteinExistence type="predicted"/>
<dbReference type="Gene3D" id="3.40.50.300">
    <property type="entry name" value="P-loop containing nucleotide triphosphate hydrolases"/>
    <property type="match status" value="2"/>
</dbReference>
<dbReference type="InterPro" id="IPR022812">
    <property type="entry name" value="Dynamin"/>
</dbReference>
<keyword evidence="2" id="KW-0342">GTP-binding</keyword>
<evidence type="ECO:0000256" key="1">
    <source>
        <dbReference type="ARBA" id="ARBA00022741"/>
    </source>
</evidence>
<dbReference type="Pfam" id="PF00350">
    <property type="entry name" value="Dynamin_N"/>
    <property type="match status" value="1"/>
</dbReference>